<dbReference type="OrthoDB" id="10262005at2759"/>
<protein>
    <submittedName>
        <fullName evidence="3">Protein phosphatase 1 regulatory subunit 42</fullName>
    </submittedName>
</protein>
<dbReference type="PANTHER" id="PTHR46652:SF3">
    <property type="entry name" value="LEUCINE-RICH REPEAT-CONTAINING PROTEIN 9"/>
    <property type="match status" value="1"/>
</dbReference>
<dbReference type="PANTHER" id="PTHR46652">
    <property type="entry name" value="LEUCINE-RICH REPEAT AND IQ DOMAIN-CONTAINING PROTEIN 1-RELATED"/>
    <property type="match status" value="1"/>
</dbReference>
<evidence type="ECO:0000313" key="3">
    <source>
        <dbReference type="EMBL" id="KAA0187979.1"/>
    </source>
</evidence>
<dbReference type="SMART" id="SM00364">
    <property type="entry name" value="LRR_BAC"/>
    <property type="match status" value="3"/>
</dbReference>
<sequence length="308" mass="35107">MVKVTVGLLCRSTSNVKKRRPDEAPEQYLKQITHLYLNDKRLTEIGSEISLCRNLTVLYLYDNLLEKIPEVGSATQLTHIYLQNNNIQRIENLRNLVRLQKLFLSRNCISVIEGLEDLKALQELRIDNQRLPLEESLLFDDQSLSSLSDSLLKLDVSGNRLESIEDLGILSSLTYLCASNNQISDITELNNTLKKMNNLKELEISGNPVMNVNKAKENIIISAMSLEVLDGKTVSRLTRRFLERWQQHAGTLIASPGTEALIKINVLTCFGGMPSRLRKRFSFLFELFLVNCLLSNTKRKVQLMRLNS</sequence>
<keyword evidence="1" id="KW-0433">Leucine-rich repeat</keyword>
<dbReference type="Pfam" id="PF13855">
    <property type="entry name" value="LRR_8"/>
    <property type="match status" value="1"/>
</dbReference>
<dbReference type="CDD" id="cd21340">
    <property type="entry name" value="PPP1R42"/>
    <property type="match status" value="1"/>
</dbReference>
<dbReference type="EMBL" id="LUCM01008726">
    <property type="protein sequence ID" value="KAA0187979.1"/>
    <property type="molecule type" value="Genomic_DNA"/>
</dbReference>
<accession>A0A8E0VE46</accession>
<name>A0A8E0VE46_9TREM</name>
<dbReference type="InterPro" id="IPR025875">
    <property type="entry name" value="Leu-rich_rpt_4"/>
</dbReference>
<dbReference type="Gene3D" id="3.80.10.10">
    <property type="entry name" value="Ribonuclease Inhibitor"/>
    <property type="match status" value="2"/>
</dbReference>
<dbReference type="PROSITE" id="PS51450">
    <property type="entry name" value="LRR"/>
    <property type="match status" value="5"/>
</dbReference>
<dbReference type="Pfam" id="PF12799">
    <property type="entry name" value="LRR_4"/>
    <property type="match status" value="1"/>
</dbReference>
<dbReference type="InterPro" id="IPR050836">
    <property type="entry name" value="SDS22/Internalin_LRR"/>
</dbReference>
<dbReference type="InterPro" id="IPR032675">
    <property type="entry name" value="LRR_dom_sf"/>
</dbReference>
<evidence type="ECO:0000256" key="1">
    <source>
        <dbReference type="ARBA" id="ARBA00022614"/>
    </source>
</evidence>
<organism evidence="3 4">
    <name type="scientific">Fasciolopsis buskii</name>
    <dbReference type="NCBI Taxonomy" id="27845"/>
    <lineage>
        <taxon>Eukaryota</taxon>
        <taxon>Metazoa</taxon>
        <taxon>Spiralia</taxon>
        <taxon>Lophotrochozoa</taxon>
        <taxon>Platyhelminthes</taxon>
        <taxon>Trematoda</taxon>
        <taxon>Digenea</taxon>
        <taxon>Plagiorchiida</taxon>
        <taxon>Echinostomata</taxon>
        <taxon>Echinostomatoidea</taxon>
        <taxon>Fasciolidae</taxon>
        <taxon>Fasciolopsis</taxon>
    </lineage>
</organism>
<gene>
    <name evidence="3" type="ORF">FBUS_00429</name>
</gene>
<evidence type="ECO:0000256" key="2">
    <source>
        <dbReference type="ARBA" id="ARBA00022737"/>
    </source>
</evidence>
<dbReference type="Proteomes" id="UP000728185">
    <property type="component" value="Unassembled WGS sequence"/>
</dbReference>
<dbReference type="AlphaFoldDB" id="A0A8E0VE46"/>
<proteinExistence type="predicted"/>
<comment type="caution">
    <text evidence="3">The sequence shown here is derived from an EMBL/GenBank/DDBJ whole genome shotgun (WGS) entry which is preliminary data.</text>
</comment>
<dbReference type="SUPFAM" id="SSF52058">
    <property type="entry name" value="L domain-like"/>
    <property type="match status" value="1"/>
</dbReference>
<keyword evidence="4" id="KW-1185">Reference proteome</keyword>
<reference evidence="3" key="1">
    <citation type="submission" date="2019-05" db="EMBL/GenBank/DDBJ databases">
        <title>Annotation for the trematode Fasciolopsis buski.</title>
        <authorList>
            <person name="Choi Y.-J."/>
        </authorList>
    </citation>
    <scope>NUCLEOTIDE SEQUENCE</scope>
    <source>
        <strain evidence="3">HT</strain>
        <tissue evidence="3">Whole worm</tissue>
    </source>
</reference>
<dbReference type="SMART" id="SM00365">
    <property type="entry name" value="LRR_SD22"/>
    <property type="match status" value="6"/>
</dbReference>
<dbReference type="InterPro" id="IPR001611">
    <property type="entry name" value="Leu-rich_rpt"/>
</dbReference>
<evidence type="ECO:0000313" key="4">
    <source>
        <dbReference type="Proteomes" id="UP000728185"/>
    </source>
</evidence>
<keyword evidence="2" id="KW-0677">Repeat</keyword>